<dbReference type="Proteomes" id="UP000287651">
    <property type="component" value="Unassembled WGS sequence"/>
</dbReference>
<gene>
    <name evidence="2" type="ORF">B296_00037051</name>
</gene>
<evidence type="ECO:0000256" key="1">
    <source>
        <dbReference type="SAM" id="MobiDB-lite"/>
    </source>
</evidence>
<protein>
    <submittedName>
        <fullName evidence="2">Uncharacterized protein</fullName>
    </submittedName>
</protein>
<dbReference type="AlphaFoldDB" id="A0A427A0G0"/>
<evidence type="ECO:0000313" key="3">
    <source>
        <dbReference type="Proteomes" id="UP000287651"/>
    </source>
</evidence>
<accession>A0A427A0G0</accession>
<feature type="compositionally biased region" description="Basic and acidic residues" evidence="1">
    <location>
        <begin position="93"/>
        <end position="106"/>
    </location>
</feature>
<name>A0A427A0G0_ENSVE</name>
<proteinExistence type="predicted"/>
<dbReference type="EMBL" id="AMZH03004250">
    <property type="protein sequence ID" value="RRT69737.1"/>
    <property type="molecule type" value="Genomic_DNA"/>
</dbReference>
<organism evidence="2 3">
    <name type="scientific">Ensete ventricosum</name>
    <name type="common">Abyssinian banana</name>
    <name type="synonym">Musa ensete</name>
    <dbReference type="NCBI Taxonomy" id="4639"/>
    <lineage>
        <taxon>Eukaryota</taxon>
        <taxon>Viridiplantae</taxon>
        <taxon>Streptophyta</taxon>
        <taxon>Embryophyta</taxon>
        <taxon>Tracheophyta</taxon>
        <taxon>Spermatophyta</taxon>
        <taxon>Magnoliopsida</taxon>
        <taxon>Liliopsida</taxon>
        <taxon>Zingiberales</taxon>
        <taxon>Musaceae</taxon>
        <taxon>Ensete</taxon>
    </lineage>
</organism>
<comment type="caution">
    <text evidence="2">The sequence shown here is derived from an EMBL/GenBank/DDBJ whole genome shotgun (WGS) entry which is preliminary data.</text>
</comment>
<reference evidence="2 3" key="1">
    <citation type="journal article" date="2014" name="Agronomy (Basel)">
        <title>A Draft Genome Sequence for Ensete ventricosum, the Drought-Tolerant Tree Against Hunger.</title>
        <authorList>
            <person name="Harrison J."/>
            <person name="Moore K.A."/>
            <person name="Paszkiewicz K."/>
            <person name="Jones T."/>
            <person name="Grant M."/>
            <person name="Ambacheew D."/>
            <person name="Muzemil S."/>
            <person name="Studholme D.J."/>
        </authorList>
    </citation>
    <scope>NUCLEOTIDE SEQUENCE [LARGE SCALE GENOMIC DNA]</scope>
</reference>
<sequence>MALTTEGNIGPAVEEGGERVLGGVEEGDGKDELRQLPGSGVGHGSLRHFPLQQPHERWNPSAQLQEQDSRVRVRRFGRWTGRNGRAHRSRGGGGERSERSKRSTAA</sequence>
<evidence type="ECO:0000313" key="2">
    <source>
        <dbReference type="EMBL" id="RRT69737.1"/>
    </source>
</evidence>
<feature type="region of interest" description="Disordered" evidence="1">
    <location>
        <begin position="1"/>
        <end position="106"/>
    </location>
</feature>